<dbReference type="Proteomes" id="UP000019426">
    <property type="component" value="Chromosome M2/40_rep1"/>
</dbReference>
<proteinExistence type="predicted"/>
<reference evidence="2 3" key="1">
    <citation type="submission" date="2013-11" db="EMBL/GenBank/DDBJ databases">
        <title>Complete genome sequence of Clostridum sp. M2/40.</title>
        <authorList>
            <person name="Wibberg D."/>
            <person name="Puehler A."/>
            <person name="Schlueter A."/>
        </authorList>
    </citation>
    <scope>NUCLEOTIDE SEQUENCE [LARGE SCALE GENOMIC DNA]</scope>
    <source>
        <strain evidence="3">M2/40</strain>
    </source>
</reference>
<keyword evidence="1" id="KW-0812">Transmembrane</keyword>
<protein>
    <submittedName>
        <fullName evidence="2">Uncharacterized protein</fullName>
    </submittedName>
</protein>
<evidence type="ECO:0000313" key="2">
    <source>
        <dbReference type="EMBL" id="CDM67308.1"/>
    </source>
</evidence>
<dbReference type="RefSeq" id="WP_044035784.1">
    <property type="nucleotide sequence ID" value="NZ_HG917868.1"/>
</dbReference>
<keyword evidence="1" id="KW-1133">Transmembrane helix</keyword>
<dbReference type="HOGENOM" id="CLU_1270447_0_0_9"/>
<dbReference type="OrthoDB" id="1944233at2"/>
<dbReference type="AlphaFoldDB" id="W6RST8"/>
<evidence type="ECO:0000256" key="1">
    <source>
        <dbReference type="SAM" id="Phobius"/>
    </source>
</evidence>
<accession>W6RST8</accession>
<sequence>MSKKVPGIIKILLIMLVIVVNPTIVRAENTNIYSTEEDGVWRPTDKITKNFVIKNVWKEKCFLEGISFNRTIIKDIDTGRGYSVEEATKEGILDDEYNVTINMGEEILYSGTIKELVKKTVMLDKPIFMDLDSTVKFSIAIDFNSMAGNELQNKRYEYILYPSAFKVEEDTNIDMPTFITQTGSILSISNLFIGSLTMVIFGILLMMSKRYRRGDDV</sequence>
<keyword evidence="3" id="KW-1185">Reference proteome</keyword>
<gene>
    <name evidence="2" type="ORF">CM240_0129</name>
</gene>
<name>W6RST8_9CLOT</name>
<evidence type="ECO:0000313" key="3">
    <source>
        <dbReference type="Proteomes" id="UP000019426"/>
    </source>
</evidence>
<dbReference type="EMBL" id="HG917868">
    <property type="protein sequence ID" value="CDM67308.1"/>
    <property type="molecule type" value="Genomic_DNA"/>
</dbReference>
<dbReference type="PATRIC" id="fig|1216932.3.peg.115"/>
<dbReference type="STRING" id="1216932.CM240_0129"/>
<feature type="transmembrane region" description="Helical" evidence="1">
    <location>
        <begin position="185"/>
        <end position="207"/>
    </location>
</feature>
<keyword evidence="1" id="KW-0472">Membrane</keyword>
<dbReference type="KEGG" id="clt:CM240_0129"/>
<organism evidence="2 3">
    <name type="scientific">Clostridium bornimense</name>
    <dbReference type="NCBI Taxonomy" id="1216932"/>
    <lineage>
        <taxon>Bacteria</taxon>
        <taxon>Bacillati</taxon>
        <taxon>Bacillota</taxon>
        <taxon>Clostridia</taxon>
        <taxon>Eubacteriales</taxon>
        <taxon>Clostridiaceae</taxon>
        <taxon>Clostridium</taxon>
    </lineage>
</organism>